<feature type="transmembrane region" description="Helical" evidence="1">
    <location>
        <begin position="147"/>
        <end position="169"/>
    </location>
</feature>
<keyword evidence="1" id="KW-0812">Transmembrane</keyword>
<organism evidence="2 3">
    <name type="scientific">Armillaria luteobubalina</name>
    <dbReference type="NCBI Taxonomy" id="153913"/>
    <lineage>
        <taxon>Eukaryota</taxon>
        <taxon>Fungi</taxon>
        <taxon>Dikarya</taxon>
        <taxon>Basidiomycota</taxon>
        <taxon>Agaricomycotina</taxon>
        <taxon>Agaricomycetes</taxon>
        <taxon>Agaricomycetidae</taxon>
        <taxon>Agaricales</taxon>
        <taxon>Marasmiineae</taxon>
        <taxon>Physalacriaceae</taxon>
        <taxon>Armillaria</taxon>
    </lineage>
</organism>
<protein>
    <submittedName>
        <fullName evidence="2">Uncharacterized protein</fullName>
    </submittedName>
</protein>
<evidence type="ECO:0000256" key="1">
    <source>
        <dbReference type="SAM" id="Phobius"/>
    </source>
</evidence>
<keyword evidence="1" id="KW-1133">Transmembrane helix</keyword>
<evidence type="ECO:0000313" key="2">
    <source>
        <dbReference type="EMBL" id="KAK0502625.1"/>
    </source>
</evidence>
<sequence length="174" mass="19586">MNLPQDDISASGERTIAKGWAIISSHTRRVPNLYYPHDYISMALRPVKQSSLAASRCIEFCVTGEDNNPSITDSRQISFRARVKARPSSVLCAYSSPHHRIHSSHVGGKIKTGGQHRKSRRWKVCPWTDPQWMLSAILLLKHNQLPIAYVLFPFCWLIASTAIEISAFLSTTLL</sequence>
<dbReference type="Proteomes" id="UP001175228">
    <property type="component" value="Unassembled WGS sequence"/>
</dbReference>
<comment type="caution">
    <text evidence="2">The sequence shown here is derived from an EMBL/GenBank/DDBJ whole genome shotgun (WGS) entry which is preliminary data.</text>
</comment>
<reference evidence="2" key="1">
    <citation type="submission" date="2023-06" db="EMBL/GenBank/DDBJ databases">
        <authorList>
            <consortium name="Lawrence Berkeley National Laboratory"/>
            <person name="Ahrendt S."/>
            <person name="Sahu N."/>
            <person name="Indic B."/>
            <person name="Wong-Bajracharya J."/>
            <person name="Merenyi Z."/>
            <person name="Ke H.-M."/>
            <person name="Monk M."/>
            <person name="Kocsube S."/>
            <person name="Drula E."/>
            <person name="Lipzen A."/>
            <person name="Balint B."/>
            <person name="Henrissat B."/>
            <person name="Andreopoulos B."/>
            <person name="Martin F.M."/>
            <person name="Harder C.B."/>
            <person name="Rigling D."/>
            <person name="Ford K.L."/>
            <person name="Foster G.D."/>
            <person name="Pangilinan J."/>
            <person name="Papanicolaou A."/>
            <person name="Barry K."/>
            <person name="LaButti K."/>
            <person name="Viragh M."/>
            <person name="Koriabine M."/>
            <person name="Yan M."/>
            <person name="Riley R."/>
            <person name="Champramary S."/>
            <person name="Plett K.L."/>
            <person name="Tsai I.J."/>
            <person name="Slot J."/>
            <person name="Sipos G."/>
            <person name="Plett J."/>
            <person name="Nagy L.G."/>
            <person name="Grigoriev I.V."/>
        </authorList>
    </citation>
    <scope>NUCLEOTIDE SEQUENCE</scope>
    <source>
        <strain evidence="2">HWK02</strain>
    </source>
</reference>
<proteinExistence type="predicted"/>
<dbReference type="AlphaFoldDB" id="A0AA39QIG6"/>
<keyword evidence="1" id="KW-0472">Membrane</keyword>
<keyword evidence="3" id="KW-1185">Reference proteome</keyword>
<dbReference type="EMBL" id="JAUEPU010000005">
    <property type="protein sequence ID" value="KAK0502625.1"/>
    <property type="molecule type" value="Genomic_DNA"/>
</dbReference>
<name>A0AA39QIG6_9AGAR</name>
<gene>
    <name evidence="2" type="ORF">EDD18DRAFT_697464</name>
</gene>
<evidence type="ECO:0000313" key="3">
    <source>
        <dbReference type="Proteomes" id="UP001175228"/>
    </source>
</evidence>
<accession>A0AA39QIG6</accession>